<evidence type="ECO:0000256" key="11">
    <source>
        <dbReference type="ARBA" id="ARBA00023180"/>
    </source>
</evidence>
<evidence type="ECO:0000256" key="3">
    <source>
        <dbReference type="ARBA" id="ARBA00022692"/>
    </source>
</evidence>
<keyword evidence="6" id="KW-0249">Electron transport</keyword>
<evidence type="ECO:0000259" key="13">
    <source>
        <dbReference type="PROSITE" id="PS51485"/>
    </source>
</evidence>
<feature type="signal peptide" evidence="12">
    <location>
        <begin position="1"/>
        <end position="23"/>
    </location>
</feature>
<dbReference type="GO" id="GO:0046872">
    <property type="term" value="F:metal ion binding"/>
    <property type="evidence" value="ECO:0007669"/>
    <property type="project" value="UniProtKB-KW"/>
</dbReference>
<keyword evidence="15" id="KW-1185">Reference proteome</keyword>
<evidence type="ECO:0000256" key="9">
    <source>
        <dbReference type="ARBA" id="ARBA00023136"/>
    </source>
</evidence>
<gene>
    <name evidence="14" type="ORF">F3Y22_tig00110584pilonHSYRG00391</name>
</gene>
<keyword evidence="2" id="KW-0813">Transport</keyword>
<dbReference type="CDD" id="cd04216">
    <property type="entry name" value="Phytocyanin"/>
    <property type="match status" value="1"/>
</dbReference>
<evidence type="ECO:0000313" key="15">
    <source>
        <dbReference type="Proteomes" id="UP000436088"/>
    </source>
</evidence>
<dbReference type="InterPro" id="IPR003245">
    <property type="entry name" value="Phytocyanin_dom"/>
</dbReference>
<accession>A0A6A3A807</accession>
<keyword evidence="10" id="KW-1015">Disulfide bond</keyword>
<organism evidence="14 15">
    <name type="scientific">Hibiscus syriacus</name>
    <name type="common">Rose of Sharon</name>
    <dbReference type="NCBI Taxonomy" id="106335"/>
    <lineage>
        <taxon>Eukaryota</taxon>
        <taxon>Viridiplantae</taxon>
        <taxon>Streptophyta</taxon>
        <taxon>Embryophyta</taxon>
        <taxon>Tracheophyta</taxon>
        <taxon>Spermatophyta</taxon>
        <taxon>Magnoliopsida</taxon>
        <taxon>eudicotyledons</taxon>
        <taxon>Gunneridae</taxon>
        <taxon>Pentapetalae</taxon>
        <taxon>rosids</taxon>
        <taxon>malvids</taxon>
        <taxon>Malvales</taxon>
        <taxon>Malvaceae</taxon>
        <taxon>Malvoideae</taxon>
        <taxon>Hibiscus</taxon>
    </lineage>
</organism>
<keyword evidence="4" id="KW-0479">Metal-binding</keyword>
<evidence type="ECO:0000256" key="4">
    <source>
        <dbReference type="ARBA" id="ARBA00022723"/>
    </source>
</evidence>
<dbReference type="Pfam" id="PF02298">
    <property type="entry name" value="Cu_bind_like"/>
    <property type="match status" value="1"/>
</dbReference>
<dbReference type="PROSITE" id="PS51485">
    <property type="entry name" value="PHYTOCYANIN"/>
    <property type="match status" value="1"/>
</dbReference>
<evidence type="ECO:0000313" key="14">
    <source>
        <dbReference type="EMBL" id="KAE8699242.1"/>
    </source>
</evidence>
<dbReference type="PANTHER" id="PTHR33021:SF481">
    <property type="entry name" value="BLUE COPPER PROTEIN-LIKE"/>
    <property type="match status" value="1"/>
</dbReference>
<evidence type="ECO:0000256" key="5">
    <source>
        <dbReference type="ARBA" id="ARBA00022729"/>
    </source>
</evidence>
<keyword evidence="7" id="KW-1133">Transmembrane helix</keyword>
<feature type="chain" id="PRO_5025533919" evidence="12">
    <location>
        <begin position="24"/>
        <end position="155"/>
    </location>
</feature>
<name>A0A6A3A807_HIBSY</name>
<proteinExistence type="predicted"/>
<comment type="caution">
    <text evidence="14">The sequence shown here is derived from an EMBL/GenBank/DDBJ whole genome shotgun (WGS) entry which is preliminary data.</text>
</comment>
<keyword evidence="11" id="KW-0325">Glycoprotein</keyword>
<keyword evidence="9" id="KW-0472">Membrane</keyword>
<dbReference type="PANTHER" id="PTHR33021">
    <property type="entry name" value="BLUE COPPER PROTEIN"/>
    <property type="match status" value="1"/>
</dbReference>
<keyword evidence="3" id="KW-0812">Transmembrane</keyword>
<dbReference type="SUPFAM" id="SSF49503">
    <property type="entry name" value="Cupredoxins"/>
    <property type="match status" value="1"/>
</dbReference>
<evidence type="ECO:0000256" key="6">
    <source>
        <dbReference type="ARBA" id="ARBA00022982"/>
    </source>
</evidence>
<dbReference type="InterPro" id="IPR039391">
    <property type="entry name" value="Phytocyanin-like"/>
</dbReference>
<dbReference type="FunFam" id="2.60.40.420:FF:000067">
    <property type="entry name" value="Cupredoxin superfamily protein"/>
    <property type="match status" value="1"/>
</dbReference>
<evidence type="ECO:0000256" key="2">
    <source>
        <dbReference type="ARBA" id="ARBA00022448"/>
    </source>
</evidence>
<dbReference type="EMBL" id="VEPZ02001041">
    <property type="protein sequence ID" value="KAE8699242.1"/>
    <property type="molecule type" value="Genomic_DNA"/>
</dbReference>
<feature type="domain" description="Phytocyanin" evidence="13">
    <location>
        <begin position="24"/>
        <end position="124"/>
    </location>
</feature>
<evidence type="ECO:0000256" key="7">
    <source>
        <dbReference type="ARBA" id="ARBA00022989"/>
    </source>
</evidence>
<evidence type="ECO:0000256" key="8">
    <source>
        <dbReference type="ARBA" id="ARBA00023008"/>
    </source>
</evidence>
<comment type="subcellular location">
    <subcellularLocation>
        <location evidence="1">Membrane</location>
        <topology evidence="1">Single-pass type I membrane protein</topology>
    </subcellularLocation>
</comment>
<evidence type="ECO:0000256" key="12">
    <source>
        <dbReference type="SAM" id="SignalP"/>
    </source>
</evidence>
<reference evidence="14" key="1">
    <citation type="submission" date="2019-09" db="EMBL/GenBank/DDBJ databases">
        <title>Draft genome information of white flower Hibiscus syriacus.</title>
        <authorList>
            <person name="Kim Y.-M."/>
        </authorList>
    </citation>
    <scope>NUCLEOTIDE SEQUENCE [LARGE SCALE GENOMIC DNA]</scope>
    <source>
        <strain evidence="14">YM2019G1</strain>
    </source>
</reference>
<keyword evidence="5 12" id="KW-0732">Signal</keyword>
<dbReference type="Gene3D" id="2.60.40.420">
    <property type="entry name" value="Cupredoxins - blue copper proteins"/>
    <property type="match status" value="1"/>
</dbReference>
<dbReference type="GO" id="GO:0005886">
    <property type="term" value="C:plasma membrane"/>
    <property type="evidence" value="ECO:0007669"/>
    <property type="project" value="TreeGrafter"/>
</dbReference>
<protein>
    <submittedName>
        <fullName evidence="14">Uclacyanin 1</fullName>
    </submittedName>
</protein>
<dbReference type="GO" id="GO:0009610">
    <property type="term" value="P:response to symbiotic fungus"/>
    <property type="evidence" value="ECO:0007669"/>
    <property type="project" value="UniProtKB-ARBA"/>
</dbReference>
<dbReference type="AlphaFoldDB" id="A0A6A3A807"/>
<dbReference type="GO" id="GO:0009055">
    <property type="term" value="F:electron transfer activity"/>
    <property type="evidence" value="ECO:0007669"/>
    <property type="project" value="InterPro"/>
</dbReference>
<keyword evidence="8" id="KW-0186">Copper</keyword>
<dbReference type="Proteomes" id="UP000436088">
    <property type="component" value="Unassembled WGS sequence"/>
</dbReference>
<evidence type="ECO:0000256" key="10">
    <source>
        <dbReference type="ARBA" id="ARBA00023157"/>
    </source>
</evidence>
<dbReference type="InterPro" id="IPR008972">
    <property type="entry name" value="Cupredoxin"/>
</dbReference>
<sequence length="155" mass="16233">MGVHRSLLVFAIAALMAPSISMATEFVVGDDQGWGLGIDYDAWAQGKQFFVGDNLVFKYKAGYHNVYKVTGDEFQDCTVPSSNSSGSFSGNDKIKLATAGNKWYICGVNGHCQSGQKLTITVLQGAAPAPAPAPAPVAPGPASSFQAADFEILLG</sequence>
<evidence type="ECO:0000256" key="1">
    <source>
        <dbReference type="ARBA" id="ARBA00004479"/>
    </source>
</evidence>